<accession>A0A4S9UB21</accession>
<evidence type="ECO:0000313" key="4">
    <source>
        <dbReference type="Proteomes" id="UP000305064"/>
    </source>
</evidence>
<gene>
    <name evidence="3" type="ORF">D6C94_10713</name>
</gene>
<dbReference type="PROSITE" id="PS00463">
    <property type="entry name" value="ZN2_CY6_FUNGAL_1"/>
    <property type="match status" value="1"/>
</dbReference>
<dbReference type="SUPFAM" id="SSF57701">
    <property type="entry name" value="Zn2/Cys6 DNA-binding domain"/>
    <property type="match status" value="1"/>
</dbReference>
<dbReference type="Gene3D" id="4.10.240.10">
    <property type="entry name" value="Zn(2)-C6 fungal-type DNA-binding domain"/>
    <property type="match status" value="1"/>
</dbReference>
<dbReference type="InterPro" id="IPR053178">
    <property type="entry name" value="Osmoadaptation_assoc"/>
</dbReference>
<feature type="domain" description="Zn(2)-C6 fungal-type" evidence="2">
    <location>
        <begin position="66"/>
        <end position="96"/>
    </location>
</feature>
<dbReference type="GO" id="GO:0000981">
    <property type="term" value="F:DNA-binding transcription factor activity, RNA polymerase II-specific"/>
    <property type="evidence" value="ECO:0007669"/>
    <property type="project" value="InterPro"/>
</dbReference>
<dbReference type="Pfam" id="PF00172">
    <property type="entry name" value="Zn_clus"/>
    <property type="match status" value="1"/>
</dbReference>
<dbReference type="GO" id="GO:0008270">
    <property type="term" value="F:zinc ion binding"/>
    <property type="evidence" value="ECO:0007669"/>
    <property type="project" value="InterPro"/>
</dbReference>
<dbReference type="PANTHER" id="PTHR38111:SF2">
    <property type="entry name" value="FINGER DOMAIN PROTEIN, PUTATIVE (AFU_ORTHOLOGUE AFUA_1G01560)-RELATED"/>
    <property type="match status" value="1"/>
</dbReference>
<dbReference type="CDD" id="cd00067">
    <property type="entry name" value="GAL4"/>
    <property type="match status" value="1"/>
</dbReference>
<dbReference type="AlphaFoldDB" id="A0A4S9UB21"/>
<comment type="caution">
    <text evidence="3">The sequence shown here is derived from an EMBL/GenBank/DDBJ whole genome shotgun (WGS) entry which is preliminary data.</text>
</comment>
<sequence length="602" mass="68690">MHRIAPKQILQFGQCLRTCVLSSVWLITSGFALHSAFSTSVYNSMASDHQRVASGSREARPRSFDGCQTCRKRRVKCDESRPRCSACERLDRPCSWTRDWKFKDHTALVAGGYRVLIESGSLDQYGPASRDAIASLQWQPAWNIGSREANRNHSLECPLQQSQRWQTLRLREHLLPPNLNHAPIERSQLLNSALFYFLPSDEHNLGRSSLEESGSINILTLYNRSLSDPQSLALEAAIDAFSLAQAALVLGEARLASASVRRYVAGVAALRSALTRAQDSNRDETILAMLIFQFIEVMRPTSQNGGWAVHTAGVQRFVETLGPWRLHDRYQGALFDQVRQTAILWGILHREEIPFHQNRWIYMSQAAITVTHERRLVDIGTTLPSLLVATDNLLQDSDKNTNFISVWRNLKHVRETLLAWVHHYDAHNRFAIKACDTMNFPAYSNHMGTTGDLLRHACVFHRFSDAWFMSTAWIYLYAIQSALLRVTQVIRGIATNEFLEELRKSVHTTVWDMCQTIPKFFDRSSGFIGRICIFLSSKLRKMYFEAIGDFDMVLWCQKVDAYLHLRGGVAPFWMSSWDHALRPCLGEANRSAEEFNGVRLRL</sequence>
<reference evidence="3 4" key="1">
    <citation type="submission" date="2018-10" db="EMBL/GenBank/DDBJ databases">
        <title>Fifty Aureobasidium pullulans genomes reveal a recombining polyextremotolerant generalist.</title>
        <authorList>
            <person name="Gostincar C."/>
            <person name="Turk M."/>
            <person name="Zajc J."/>
            <person name="Gunde-Cimerman N."/>
        </authorList>
    </citation>
    <scope>NUCLEOTIDE SEQUENCE [LARGE SCALE GENOMIC DNA]</scope>
    <source>
        <strain evidence="3 4">EXF-4256</strain>
    </source>
</reference>
<dbReference type="PROSITE" id="PS50048">
    <property type="entry name" value="ZN2_CY6_FUNGAL_2"/>
    <property type="match status" value="1"/>
</dbReference>
<name>A0A4S9UB21_AURPU</name>
<organism evidence="3 4">
    <name type="scientific">Aureobasidium pullulans</name>
    <name type="common">Black yeast</name>
    <name type="synonym">Pullularia pullulans</name>
    <dbReference type="NCBI Taxonomy" id="5580"/>
    <lineage>
        <taxon>Eukaryota</taxon>
        <taxon>Fungi</taxon>
        <taxon>Dikarya</taxon>
        <taxon>Ascomycota</taxon>
        <taxon>Pezizomycotina</taxon>
        <taxon>Dothideomycetes</taxon>
        <taxon>Dothideomycetidae</taxon>
        <taxon>Dothideales</taxon>
        <taxon>Saccotheciaceae</taxon>
        <taxon>Aureobasidium</taxon>
    </lineage>
</organism>
<protein>
    <recommendedName>
        <fullName evidence="2">Zn(2)-C6 fungal-type domain-containing protein</fullName>
    </recommendedName>
</protein>
<dbReference type="PANTHER" id="PTHR38111">
    <property type="entry name" value="ZN(2)-C6 FUNGAL-TYPE DOMAIN-CONTAINING PROTEIN-RELATED"/>
    <property type="match status" value="1"/>
</dbReference>
<keyword evidence="1" id="KW-0539">Nucleus</keyword>
<dbReference type="InterPro" id="IPR001138">
    <property type="entry name" value="Zn2Cys6_DnaBD"/>
</dbReference>
<dbReference type="Proteomes" id="UP000305064">
    <property type="component" value="Unassembled WGS sequence"/>
</dbReference>
<proteinExistence type="predicted"/>
<dbReference type="InterPro" id="IPR036864">
    <property type="entry name" value="Zn2-C6_fun-type_DNA-bd_sf"/>
</dbReference>
<evidence type="ECO:0000259" key="2">
    <source>
        <dbReference type="PROSITE" id="PS50048"/>
    </source>
</evidence>
<dbReference type="EMBL" id="QZBJ01000175">
    <property type="protein sequence ID" value="THY67196.1"/>
    <property type="molecule type" value="Genomic_DNA"/>
</dbReference>
<evidence type="ECO:0000256" key="1">
    <source>
        <dbReference type="ARBA" id="ARBA00023242"/>
    </source>
</evidence>
<evidence type="ECO:0000313" key="3">
    <source>
        <dbReference type="EMBL" id="THY67196.1"/>
    </source>
</evidence>
<dbReference type="SMART" id="SM00066">
    <property type="entry name" value="GAL4"/>
    <property type="match status" value="1"/>
</dbReference>